<gene>
    <name evidence="2" type="ORF">Forpi1262_v011671</name>
</gene>
<organism evidence="2 3">
    <name type="scientific">Fusarium oxysporum f. sp. raphani</name>
    <dbReference type="NCBI Taxonomy" id="96318"/>
    <lineage>
        <taxon>Eukaryota</taxon>
        <taxon>Fungi</taxon>
        <taxon>Dikarya</taxon>
        <taxon>Ascomycota</taxon>
        <taxon>Pezizomycotina</taxon>
        <taxon>Sordariomycetes</taxon>
        <taxon>Hypocreomycetidae</taxon>
        <taxon>Hypocreales</taxon>
        <taxon>Nectriaceae</taxon>
        <taxon>Fusarium</taxon>
        <taxon>Fusarium oxysporum species complex</taxon>
    </lineage>
</organism>
<dbReference type="AlphaFoldDB" id="A0A8J5PRD1"/>
<dbReference type="InterPro" id="IPR046676">
    <property type="entry name" value="DUF6546"/>
</dbReference>
<evidence type="ECO:0000313" key="2">
    <source>
        <dbReference type="EMBL" id="KAG7426851.1"/>
    </source>
</evidence>
<accession>A0A8J5PRD1</accession>
<dbReference type="EMBL" id="JAELUR010000009">
    <property type="protein sequence ID" value="KAG7426851.1"/>
    <property type="molecule type" value="Genomic_DNA"/>
</dbReference>
<comment type="caution">
    <text evidence="2">The sequence shown here is derived from an EMBL/GenBank/DDBJ whole genome shotgun (WGS) entry which is preliminary data.</text>
</comment>
<sequence length="530" mass="61227">MVTLRSHTLEKTRRSSWAFLPQEIRRMILEEISRQRRWGCASAVCKEWHALIAPKNLNRLELNRASAEALKTIILQRHLIRRIHLNIELPSYACRRCQRVSGLWEPAKLIKKALRKLSGALETWEPTDRITLELNVYSPSDPDHWFKIHLYGFNHEDDGNLLEKQKTWDDPKIGWVKGKQVTLPNAASILQLFKTISPEIAPGAKPAQVPAVKGIVIRRQMRRRINPSTLCILLERFPNVESIDYEPWRVLCHSLDENGLIYGRHDLMMQVLLRKLPQHARSVTTFEDFNEQTMEAIRNDMDPSIISMSMQIETRRFTRSELGEAFAVKSRDLEHLSVAFMIDARDFLRSCKMLSDWPRLRSLILTAPIMTKGSRDSISGLLVNTGEVAQQMLHLKSLAIWHCSREKACAVIFHKNEREDRNGHDSATLTWRGTCDFDFSKEVVETWQKVVCTCNSHQGCFGQCDSHQLLFRIERVEDEIISHGDAIHHLRLPDGVIDPISLRRYARKGHCKERPGQWKLSPVDGPKEDP</sequence>
<name>A0A8J5PRD1_FUSOX</name>
<protein>
    <recommendedName>
        <fullName evidence="1">DUF6546 domain-containing protein</fullName>
    </recommendedName>
</protein>
<dbReference type="Pfam" id="PF20183">
    <property type="entry name" value="DUF6546"/>
    <property type="match status" value="1"/>
</dbReference>
<dbReference type="Proteomes" id="UP000693942">
    <property type="component" value="Unassembled WGS sequence"/>
</dbReference>
<feature type="domain" description="DUF6546" evidence="1">
    <location>
        <begin position="276"/>
        <end position="498"/>
    </location>
</feature>
<evidence type="ECO:0000259" key="1">
    <source>
        <dbReference type="Pfam" id="PF20183"/>
    </source>
</evidence>
<proteinExistence type="predicted"/>
<reference evidence="2" key="1">
    <citation type="submission" date="2021-04" db="EMBL/GenBank/DDBJ databases">
        <title>First draft genome resource for Brassicaceae pathogens Fusarium oxysporum f. sp. raphani and Fusarium oxysporum f. sp. rapae.</title>
        <authorList>
            <person name="Asai S."/>
        </authorList>
    </citation>
    <scope>NUCLEOTIDE SEQUENCE</scope>
    <source>
        <strain evidence="2">Tf1262</strain>
    </source>
</reference>
<evidence type="ECO:0000313" key="3">
    <source>
        <dbReference type="Proteomes" id="UP000693942"/>
    </source>
</evidence>